<proteinExistence type="predicted"/>
<evidence type="ECO:0000313" key="3">
    <source>
        <dbReference type="Proteomes" id="UP000308652"/>
    </source>
</evidence>
<keyword evidence="3" id="KW-1185">Reference proteome</keyword>
<evidence type="ECO:0000313" key="2">
    <source>
        <dbReference type="EMBL" id="TFK43964.1"/>
    </source>
</evidence>
<accession>A0A5C3MEY0</accession>
<evidence type="ECO:0000259" key="1">
    <source>
        <dbReference type="Pfam" id="PF06985"/>
    </source>
</evidence>
<name>A0A5C3MEY0_9AGAR</name>
<dbReference type="Proteomes" id="UP000308652">
    <property type="component" value="Unassembled WGS sequence"/>
</dbReference>
<dbReference type="PANTHER" id="PTHR10622:SF10">
    <property type="entry name" value="HET DOMAIN-CONTAINING PROTEIN"/>
    <property type="match status" value="1"/>
</dbReference>
<feature type="domain" description="Heterokaryon incompatibility" evidence="1">
    <location>
        <begin position="77"/>
        <end position="172"/>
    </location>
</feature>
<protein>
    <recommendedName>
        <fullName evidence="1">Heterokaryon incompatibility domain-containing protein</fullName>
    </recommendedName>
</protein>
<dbReference type="EMBL" id="ML213591">
    <property type="protein sequence ID" value="TFK43964.1"/>
    <property type="molecule type" value="Genomic_DNA"/>
</dbReference>
<dbReference type="STRING" id="68775.A0A5C3MEY0"/>
<dbReference type="PANTHER" id="PTHR10622">
    <property type="entry name" value="HET DOMAIN-CONTAINING PROTEIN"/>
    <property type="match status" value="1"/>
</dbReference>
<dbReference type="AlphaFoldDB" id="A0A5C3MEY0"/>
<dbReference type="InterPro" id="IPR010730">
    <property type="entry name" value="HET"/>
</dbReference>
<organism evidence="2 3">
    <name type="scientific">Crucibulum laeve</name>
    <dbReference type="NCBI Taxonomy" id="68775"/>
    <lineage>
        <taxon>Eukaryota</taxon>
        <taxon>Fungi</taxon>
        <taxon>Dikarya</taxon>
        <taxon>Basidiomycota</taxon>
        <taxon>Agaricomycotina</taxon>
        <taxon>Agaricomycetes</taxon>
        <taxon>Agaricomycetidae</taxon>
        <taxon>Agaricales</taxon>
        <taxon>Agaricineae</taxon>
        <taxon>Nidulariaceae</taxon>
        <taxon>Crucibulum</taxon>
    </lineage>
</organism>
<dbReference type="OrthoDB" id="2654851at2759"/>
<gene>
    <name evidence="2" type="ORF">BDQ12DRAFT_752979</name>
</gene>
<sequence length="378" mass="43311">MILRDVEISLTRFIFNEIPIHLIYLPQTKLVDRGEVFKHFLIEVENITEERIQKRCEEETLDRHRAIDDMVKETIRYAIFSHRWLNEGEPSYHQMTAKRYMLKSLQLGLGYKKLKAFCREAEAYGLQFAWSDTCCIDKTSSSELDESIRSMFRWYRNSTICIAYLAASQNVETLAEDVWFTRGWTLQELLAPLRIKFYGKDWARLTEAANDLEHIEILQQIEKATTISIPFLQYHQFEPGPINIAERMGWAANRTTSRGEDSAYCLMGIFGVSLSPAYGEGADQAFFRLTEAIIQVSNNPDILNWAGSPAYTSHPTRMLPSSPARYLGRPKLQVIHSPQSLMLTNRGLQLLLLVINAQISKDSSTKAGHANTDSDFGI</sequence>
<dbReference type="Pfam" id="PF06985">
    <property type="entry name" value="HET"/>
    <property type="match status" value="1"/>
</dbReference>
<reference evidence="2 3" key="1">
    <citation type="journal article" date="2019" name="Nat. Ecol. Evol.">
        <title>Megaphylogeny resolves global patterns of mushroom evolution.</title>
        <authorList>
            <person name="Varga T."/>
            <person name="Krizsan K."/>
            <person name="Foldi C."/>
            <person name="Dima B."/>
            <person name="Sanchez-Garcia M."/>
            <person name="Sanchez-Ramirez S."/>
            <person name="Szollosi G.J."/>
            <person name="Szarkandi J.G."/>
            <person name="Papp V."/>
            <person name="Albert L."/>
            <person name="Andreopoulos W."/>
            <person name="Angelini C."/>
            <person name="Antonin V."/>
            <person name="Barry K.W."/>
            <person name="Bougher N.L."/>
            <person name="Buchanan P."/>
            <person name="Buyck B."/>
            <person name="Bense V."/>
            <person name="Catcheside P."/>
            <person name="Chovatia M."/>
            <person name="Cooper J."/>
            <person name="Damon W."/>
            <person name="Desjardin D."/>
            <person name="Finy P."/>
            <person name="Geml J."/>
            <person name="Haridas S."/>
            <person name="Hughes K."/>
            <person name="Justo A."/>
            <person name="Karasinski D."/>
            <person name="Kautmanova I."/>
            <person name="Kiss B."/>
            <person name="Kocsube S."/>
            <person name="Kotiranta H."/>
            <person name="LaButti K.M."/>
            <person name="Lechner B.E."/>
            <person name="Liimatainen K."/>
            <person name="Lipzen A."/>
            <person name="Lukacs Z."/>
            <person name="Mihaltcheva S."/>
            <person name="Morgado L.N."/>
            <person name="Niskanen T."/>
            <person name="Noordeloos M.E."/>
            <person name="Ohm R.A."/>
            <person name="Ortiz-Santana B."/>
            <person name="Ovrebo C."/>
            <person name="Racz N."/>
            <person name="Riley R."/>
            <person name="Savchenko A."/>
            <person name="Shiryaev A."/>
            <person name="Soop K."/>
            <person name="Spirin V."/>
            <person name="Szebenyi C."/>
            <person name="Tomsovsky M."/>
            <person name="Tulloss R.E."/>
            <person name="Uehling J."/>
            <person name="Grigoriev I.V."/>
            <person name="Vagvolgyi C."/>
            <person name="Papp T."/>
            <person name="Martin F.M."/>
            <person name="Miettinen O."/>
            <person name="Hibbett D.S."/>
            <person name="Nagy L.G."/>
        </authorList>
    </citation>
    <scope>NUCLEOTIDE SEQUENCE [LARGE SCALE GENOMIC DNA]</scope>
    <source>
        <strain evidence="2 3">CBS 166.37</strain>
    </source>
</reference>